<dbReference type="EMBL" id="NHRY01000063">
    <property type="protein sequence ID" value="PPQ36049.1"/>
    <property type="molecule type" value="Genomic_DNA"/>
</dbReference>
<dbReference type="InterPro" id="IPR021866">
    <property type="entry name" value="SpoIIAA-like"/>
</dbReference>
<evidence type="ECO:0000313" key="2">
    <source>
        <dbReference type="Proteomes" id="UP000239724"/>
    </source>
</evidence>
<evidence type="ECO:0000313" key="1">
    <source>
        <dbReference type="EMBL" id="PPQ36049.1"/>
    </source>
</evidence>
<keyword evidence="2" id="KW-1185">Reference proteome</keyword>
<dbReference type="InterPro" id="IPR036513">
    <property type="entry name" value="STAS_dom_sf"/>
</dbReference>
<proteinExistence type="predicted"/>
<name>A0A2S6NLE2_RHOGL</name>
<dbReference type="SUPFAM" id="SSF52091">
    <property type="entry name" value="SpoIIaa-like"/>
    <property type="match status" value="1"/>
</dbReference>
<organism evidence="1 2">
    <name type="scientific">Rhodopila globiformis</name>
    <name type="common">Rhodopseudomonas globiformis</name>
    <dbReference type="NCBI Taxonomy" id="1071"/>
    <lineage>
        <taxon>Bacteria</taxon>
        <taxon>Pseudomonadati</taxon>
        <taxon>Pseudomonadota</taxon>
        <taxon>Alphaproteobacteria</taxon>
        <taxon>Acetobacterales</taxon>
        <taxon>Acetobacteraceae</taxon>
        <taxon>Rhodopila</taxon>
    </lineage>
</organism>
<protein>
    <recommendedName>
        <fullName evidence="3">STAS/SEC14 domain-containing protein</fullName>
    </recommendedName>
</protein>
<dbReference type="RefSeq" id="WP_104517942.1">
    <property type="nucleotide sequence ID" value="NZ_NHRY01000063.1"/>
</dbReference>
<reference evidence="1 2" key="1">
    <citation type="journal article" date="2018" name="Arch. Microbiol.">
        <title>New insights into the metabolic potential of the phototrophic purple bacterium Rhodopila globiformis DSM 161(T) from its draft genome sequence and evidence for a vanadium-dependent nitrogenase.</title>
        <authorList>
            <person name="Imhoff J.F."/>
            <person name="Rahn T."/>
            <person name="Kunzel S."/>
            <person name="Neulinger S.C."/>
        </authorList>
    </citation>
    <scope>NUCLEOTIDE SEQUENCE [LARGE SCALE GENOMIC DNA]</scope>
    <source>
        <strain evidence="1 2">DSM 161</strain>
    </source>
</reference>
<dbReference type="InterPro" id="IPR038396">
    <property type="entry name" value="SpoIIAA-like_sf"/>
</dbReference>
<dbReference type="AlphaFoldDB" id="A0A2S6NLE2"/>
<evidence type="ECO:0008006" key="3">
    <source>
        <dbReference type="Google" id="ProtNLM"/>
    </source>
</evidence>
<sequence>MIEILKDFPADAVAVRCSGFVGKSDYDQMLIPAVRQALAANEQLRLYYEIAPDFSGISPGAMWEDFWVGMRHLTRWKRIAVVTDVPWIGQMVHMFGFLMPGATKVFPISATAEARAWLASEA</sequence>
<dbReference type="OrthoDB" id="5457369at2"/>
<dbReference type="Pfam" id="PF11964">
    <property type="entry name" value="SpoIIAA-like"/>
    <property type="match status" value="1"/>
</dbReference>
<accession>A0A2S6NLE2</accession>
<gene>
    <name evidence="1" type="ORF">CCS01_06025</name>
</gene>
<dbReference type="Gene3D" id="3.40.50.10600">
    <property type="entry name" value="SpoIIaa-like domains"/>
    <property type="match status" value="1"/>
</dbReference>
<dbReference type="Proteomes" id="UP000239724">
    <property type="component" value="Unassembled WGS sequence"/>
</dbReference>
<comment type="caution">
    <text evidence="1">The sequence shown here is derived from an EMBL/GenBank/DDBJ whole genome shotgun (WGS) entry which is preliminary data.</text>
</comment>